<dbReference type="AlphaFoldDB" id="A0A7V5VFA6"/>
<dbReference type="InterPro" id="IPR007371">
    <property type="entry name" value="TPK_catalytic"/>
</dbReference>
<accession>A0A7V5VFA6</accession>
<sequence>MCWTSAIGPTGRMMNSSPAPRATFSGACAMPSNKKKTILIVANGRRPAESLVRHVRKKADYIIAADGGLAHCHYYNLSPDCLIGDLDSYNPRQAASLAEERIVRVPDQNRTDLQKALAYAGGLDPAGVMIIGALGGRADHNLANLIIFNNHNDSWPLTLYDDYGCFKLLDPGENRLADPPGTIISLFTFSGARGVRTRGLKYALQNETIDVSFTGLSNVVSEQPASVSLSDGRLLLYRQGKRLP</sequence>
<dbReference type="InterPro" id="IPR007373">
    <property type="entry name" value="Thiamin_PyroPKinase_B1-bd"/>
</dbReference>
<organism evidence="7">
    <name type="scientific">Caldithrix abyssi</name>
    <dbReference type="NCBI Taxonomy" id="187145"/>
    <lineage>
        <taxon>Bacteria</taxon>
        <taxon>Pseudomonadati</taxon>
        <taxon>Calditrichota</taxon>
        <taxon>Calditrichia</taxon>
        <taxon>Calditrichales</taxon>
        <taxon>Calditrichaceae</taxon>
        <taxon>Caldithrix</taxon>
    </lineage>
</organism>
<dbReference type="SMART" id="SM00983">
    <property type="entry name" value="TPK_B1_binding"/>
    <property type="match status" value="1"/>
</dbReference>
<dbReference type="SUPFAM" id="SSF63999">
    <property type="entry name" value="Thiamin pyrophosphokinase, catalytic domain"/>
    <property type="match status" value="1"/>
</dbReference>
<evidence type="ECO:0000256" key="1">
    <source>
        <dbReference type="ARBA" id="ARBA00022679"/>
    </source>
</evidence>
<dbReference type="CDD" id="cd07995">
    <property type="entry name" value="TPK"/>
    <property type="match status" value="1"/>
</dbReference>
<dbReference type="EMBL" id="DRLI01000229">
    <property type="protein sequence ID" value="HHM02528.1"/>
    <property type="molecule type" value="Genomic_DNA"/>
</dbReference>
<dbReference type="GO" id="GO:0006772">
    <property type="term" value="P:thiamine metabolic process"/>
    <property type="evidence" value="ECO:0007669"/>
    <property type="project" value="UniProtKB-UniRule"/>
</dbReference>
<dbReference type="InterPro" id="IPR036371">
    <property type="entry name" value="TPK_B1-bd_sf"/>
</dbReference>
<evidence type="ECO:0000256" key="2">
    <source>
        <dbReference type="ARBA" id="ARBA00022741"/>
    </source>
</evidence>
<keyword evidence="4" id="KW-0067">ATP-binding</keyword>
<evidence type="ECO:0000259" key="6">
    <source>
        <dbReference type="SMART" id="SM00983"/>
    </source>
</evidence>
<dbReference type="PANTHER" id="PTHR41299:SF1">
    <property type="entry name" value="THIAMINE PYROPHOSPHOKINASE"/>
    <property type="match status" value="1"/>
</dbReference>
<dbReference type="SUPFAM" id="SSF63862">
    <property type="entry name" value="Thiamin pyrophosphokinase, substrate-binding domain"/>
    <property type="match status" value="1"/>
</dbReference>
<keyword evidence="2" id="KW-0547">Nucleotide-binding</keyword>
<keyword evidence="3" id="KW-0418">Kinase</keyword>
<comment type="caution">
    <text evidence="7">The sequence shown here is derived from an EMBL/GenBank/DDBJ whole genome shotgun (WGS) entry which is preliminary data.</text>
</comment>
<evidence type="ECO:0000256" key="3">
    <source>
        <dbReference type="ARBA" id="ARBA00022777"/>
    </source>
</evidence>
<feature type="domain" description="Thiamin pyrophosphokinase thiamin-binding" evidence="6">
    <location>
        <begin position="172"/>
        <end position="235"/>
    </location>
</feature>
<dbReference type="Gene3D" id="3.40.50.10240">
    <property type="entry name" value="Thiamin pyrophosphokinase, catalytic domain"/>
    <property type="match status" value="1"/>
</dbReference>
<dbReference type="GO" id="GO:0009229">
    <property type="term" value="P:thiamine diphosphate biosynthetic process"/>
    <property type="evidence" value="ECO:0007669"/>
    <property type="project" value="InterPro"/>
</dbReference>
<evidence type="ECO:0000256" key="5">
    <source>
        <dbReference type="NCBIfam" id="TIGR01378"/>
    </source>
</evidence>
<name>A0A7V5VFA6_CALAY</name>
<keyword evidence="1 7" id="KW-0808">Transferase</keyword>
<evidence type="ECO:0000256" key="4">
    <source>
        <dbReference type="ARBA" id="ARBA00022840"/>
    </source>
</evidence>
<dbReference type="NCBIfam" id="TIGR01378">
    <property type="entry name" value="thi_PPkinase"/>
    <property type="match status" value="1"/>
</dbReference>
<dbReference type="GO" id="GO:0004788">
    <property type="term" value="F:thiamine diphosphokinase activity"/>
    <property type="evidence" value="ECO:0007669"/>
    <property type="project" value="UniProtKB-UniRule"/>
</dbReference>
<proteinExistence type="predicted"/>
<dbReference type="GO" id="GO:0005524">
    <property type="term" value="F:ATP binding"/>
    <property type="evidence" value="ECO:0007669"/>
    <property type="project" value="UniProtKB-KW"/>
</dbReference>
<dbReference type="Pfam" id="PF04265">
    <property type="entry name" value="TPK_B1_binding"/>
    <property type="match status" value="1"/>
</dbReference>
<dbReference type="GO" id="GO:0030975">
    <property type="term" value="F:thiamine binding"/>
    <property type="evidence" value="ECO:0007669"/>
    <property type="project" value="InterPro"/>
</dbReference>
<dbReference type="EC" id="2.7.6.2" evidence="5"/>
<dbReference type="Pfam" id="PF04263">
    <property type="entry name" value="TPK_catalytic"/>
    <property type="match status" value="1"/>
</dbReference>
<dbReference type="Proteomes" id="UP000885771">
    <property type="component" value="Unassembled WGS sequence"/>
</dbReference>
<dbReference type="InterPro" id="IPR006282">
    <property type="entry name" value="Thi_PPkinase"/>
</dbReference>
<dbReference type="PANTHER" id="PTHR41299">
    <property type="entry name" value="THIAMINE PYROPHOSPHOKINASE"/>
    <property type="match status" value="1"/>
</dbReference>
<evidence type="ECO:0000313" key="7">
    <source>
        <dbReference type="EMBL" id="HHM02528.1"/>
    </source>
</evidence>
<protein>
    <recommendedName>
        <fullName evidence="5">Thiamine diphosphokinase</fullName>
        <ecNumber evidence="5">2.7.6.2</ecNumber>
    </recommendedName>
</protein>
<dbReference type="GO" id="GO:0016301">
    <property type="term" value="F:kinase activity"/>
    <property type="evidence" value="ECO:0007669"/>
    <property type="project" value="UniProtKB-KW"/>
</dbReference>
<gene>
    <name evidence="7" type="ORF">ENJ15_05890</name>
</gene>
<dbReference type="InterPro" id="IPR053149">
    <property type="entry name" value="TPK"/>
</dbReference>
<reference evidence="7" key="1">
    <citation type="journal article" date="2020" name="mSystems">
        <title>Genome- and Community-Level Interaction Insights into Carbon Utilization and Element Cycling Functions of Hydrothermarchaeota in Hydrothermal Sediment.</title>
        <authorList>
            <person name="Zhou Z."/>
            <person name="Liu Y."/>
            <person name="Xu W."/>
            <person name="Pan J."/>
            <person name="Luo Z.H."/>
            <person name="Li M."/>
        </authorList>
    </citation>
    <scope>NUCLEOTIDE SEQUENCE [LARGE SCALE GENOMIC DNA]</scope>
    <source>
        <strain evidence="7">HyVt-460</strain>
    </source>
</reference>
<dbReference type="InterPro" id="IPR036759">
    <property type="entry name" value="TPK_catalytic_sf"/>
</dbReference>